<dbReference type="EMBL" id="REGN01007663">
    <property type="protein sequence ID" value="RNA05605.1"/>
    <property type="molecule type" value="Genomic_DNA"/>
</dbReference>
<accession>A0A3M7Q3N4</accession>
<dbReference type="AlphaFoldDB" id="A0A3M7Q3N4"/>
<evidence type="ECO:0000313" key="1">
    <source>
        <dbReference type="EMBL" id="RNA05605.1"/>
    </source>
</evidence>
<comment type="caution">
    <text evidence="1">The sequence shown here is derived from an EMBL/GenBank/DDBJ whole genome shotgun (WGS) entry which is preliminary data.</text>
</comment>
<keyword evidence="2" id="KW-1185">Reference proteome</keyword>
<organism evidence="1 2">
    <name type="scientific">Brachionus plicatilis</name>
    <name type="common">Marine rotifer</name>
    <name type="synonym">Brachionus muelleri</name>
    <dbReference type="NCBI Taxonomy" id="10195"/>
    <lineage>
        <taxon>Eukaryota</taxon>
        <taxon>Metazoa</taxon>
        <taxon>Spiralia</taxon>
        <taxon>Gnathifera</taxon>
        <taxon>Rotifera</taxon>
        <taxon>Eurotatoria</taxon>
        <taxon>Monogononta</taxon>
        <taxon>Pseudotrocha</taxon>
        <taxon>Ploima</taxon>
        <taxon>Brachionidae</taxon>
        <taxon>Brachionus</taxon>
    </lineage>
</organism>
<sequence>MLLKSLKKFVHFLAIVKCESFQNTNHDVFKKLNFFHFHDHQFTLQLVMEKIELYHMTKFLTTWL</sequence>
<protein>
    <submittedName>
        <fullName evidence="1">Uncharacterized protein</fullName>
    </submittedName>
</protein>
<reference evidence="1 2" key="1">
    <citation type="journal article" date="2018" name="Sci. Rep.">
        <title>Genomic signatures of local adaptation to the degree of environmental predictability in rotifers.</title>
        <authorList>
            <person name="Franch-Gras L."/>
            <person name="Hahn C."/>
            <person name="Garcia-Roger E.M."/>
            <person name="Carmona M.J."/>
            <person name="Serra M."/>
            <person name="Gomez A."/>
        </authorList>
    </citation>
    <scope>NUCLEOTIDE SEQUENCE [LARGE SCALE GENOMIC DNA]</scope>
    <source>
        <strain evidence="1">HYR1</strain>
    </source>
</reference>
<evidence type="ECO:0000313" key="2">
    <source>
        <dbReference type="Proteomes" id="UP000276133"/>
    </source>
</evidence>
<name>A0A3M7Q3N4_BRAPC</name>
<gene>
    <name evidence="1" type="ORF">BpHYR1_004566</name>
</gene>
<dbReference type="Proteomes" id="UP000276133">
    <property type="component" value="Unassembled WGS sequence"/>
</dbReference>
<proteinExistence type="predicted"/>